<dbReference type="Proteomes" id="UP000662857">
    <property type="component" value="Chromosome"/>
</dbReference>
<organism evidence="3 4">
    <name type="scientific">Natronosporangium hydrolyticum</name>
    <dbReference type="NCBI Taxonomy" id="2811111"/>
    <lineage>
        <taxon>Bacteria</taxon>
        <taxon>Bacillati</taxon>
        <taxon>Actinomycetota</taxon>
        <taxon>Actinomycetes</taxon>
        <taxon>Micromonosporales</taxon>
        <taxon>Micromonosporaceae</taxon>
        <taxon>Natronosporangium</taxon>
    </lineage>
</organism>
<keyword evidence="2" id="KW-1133">Transmembrane helix</keyword>
<evidence type="ECO:0000313" key="4">
    <source>
        <dbReference type="Proteomes" id="UP000662857"/>
    </source>
</evidence>
<feature type="compositionally biased region" description="Basic and acidic residues" evidence="1">
    <location>
        <begin position="157"/>
        <end position="176"/>
    </location>
</feature>
<feature type="transmembrane region" description="Helical" evidence="2">
    <location>
        <begin position="127"/>
        <end position="153"/>
    </location>
</feature>
<reference evidence="3" key="1">
    <citation type="submission" date="2021-02" db="EMBL/GenBank/DDBJ databases">
        <title>Natrosporangium hydrolyticum gen. nov., sp. nov, a haloalkaliphilic actinobacterium from a soda solonchak soil.</title>
        <authorList>
            <person name="Sorokin D.Y."/>
            <person name="Khijniak T.V."/>
            <person name="Zakharycheva A.P."/>
            <person name="Boueva O.V."/>
            <person name="Ariskina E.V."/>
            <person name="Hahnke R.L."/>
            <person name="Bunk B."/>
            <person name="Sproer C."/>
            <person name="Schumann P."/>
            <person name="Evtushenko L.I."/>
            <person name="Kublanov I.V."/>
        </authorList>
    </citation>
    <scope>NUCLEOTIDE SEQUENCE</scope>
    <source>
        <strain evidence="3">DSM 106523</strain>
    </source>
</reference>
<keyword evidence="2" id="KW-0472">Membrane</keyword>
<accession>A0A895YJK8</accession>
<protein>
    <submittedName>
        <fullName evidence="3">Uncharacterized protein</fullName>
    </submittedName>
</protein>
<feature type="region of interest" description="Disordered" evidence="1">
    <location>
        <begin position="157"/>
        <end position="205"/>
    </location>
</feature>
<dbReference type="AlphaFoldDB" id="A0A895YJK8"/>
<dbReference type="KEGG" id="nhy:JQS43_20865"/>
<evidence type="ECO:0000256" key="1">
    <source>
        <dbReference type="SAM" id="MobiDB-lite"/>
    </source>
</evidence>
<evidence type="ECO:0000313" key="3">
    <source>
        <dbReference type="EMBL" id="QSB13968.1"/>
    </source>
</evidence>
<name>A0A895YJK8_9ACTN</name>
<dbReference type="EMBL" id="CP070499">
    <property type="protein sequence ID" value="QSB13968.1"/>
    <property type="molecule type" value="Genomic_DNA"/>
</dbReference>
<sequence>MAMRENYSEQPAAAGRSWIRWGAVAAGAVIGIGLLALLTSLFAAIGGEAQWMANNLHWFGFISAVVALFAAGLIAAVLSSARGLMAGLFQGLTTWGLILVVVVAFPFPPALGLLTTFGAPAVQVGTGPLWAAFLSLVVGLIAAALGGLLGGLGGADRAERRGRGTGRYETRAEPSPERPYAGQAAGSGPGYGSRPDQGSGAGPRR</sequence>
<feature type="transmembrane region" description="Helical" evidence="2">
    <location>
        <begin position="21"/>
        <end position="45"/>
    </location>
</feature>
<keyword evidence="4" id="KW-1185">Reference proteome</keyword>
<feature type="transmembrane region" description="Helical" evidence="2">
    <location>
        <begin position="57"/>
        <end position="78"/>
    </location>
</feature>
<dbReference type="RefSeq" id="WP_239676085.1">
    <property type="nucleotide sequence ID" value="NZ_CP070499.1"/>
</dbReference>
<keyword evidence="2" id="KW-0812">Transmembrane</keyword>
<evidence type="ECO:0000256" key="2">
    <source>
        <dbReference type="SAM" id="Phobius"/>
    </source>
</evidence>
<gene>
    <name evidence="3" type="ORF">JQS43_20865</name>
</gene>
<feature type="transmembrane region" description="Helical" evidence="2">
    <location>
        <begin position="85"/>
        <end position="107"/>
    </location>
</feature>
<proteinExistence type="predicted"/>